<protein>
    <recommendedName>
        <fullName evidence="3">Secreted protein</fullName>
    </recommendedName>
</protein>
<organism evidence="1 2">
    <name type="scientific">Halorussus caseinilyticus</name>
    <dbReference type="NCBI Taxonomy" id="3034025"/>
    <lineage>
        <taxon>Archaea</taxon>
        <taxon>Methanobacteriati</taxon>
        <taxon>Methanobacteriota</taxon>
        <taxon>Stenosarchaea group</taxon>
        <taxon>Halobacteria</taxon>
        <taxon>Halobacteriales</taxon>
        <taxon>Haladaptataceae</taxon>
        <taxon>Halorussus</taxon>
    </lineage>
</organism>
<dbReference type="EMBL" id="JBHSZH010000005">
    <property type="protein sequence ID" value="MFC7080584.1"/>
    <property type="molecule type" value="Genomic_DNA"/>
</dbReference>
<dbReference type="Proteomes" id="UP001596407">
    <property type="component" value="Unassembled WGS sequence"/>
</dbReference>
<reference evidence="1 2" key="1">
    <citation type="journal article" date="2019" name="Int. J. Syst. Evol. Microbiol.">
        <title>The Global Catalogue of Microorganisms (GCM) 10K type strain sequencing project: providing services to taxonomists for standard genome sequencing and annotation.</title>
        <authorList>
            <consortium name="The Broad Institute Genomics Platform"/>
            <consortium name="The Broad Institute Genome Sequencing Center for Infectious Disease"/>
            <person name="Wu L."/>
            <person name="Ma J."/>
        </authorList>
    </citation>
    <scope>NUCLEOTIDE SEQUENCE [LARGE SCALE GENOMIC DNA]</scope>
    <source>
        <strain evidence="1 2">DT72</strain>
    </source>
</reference>
<dbReference type="AlphaFoldDB" id="A0ABD5WJB2"/>
<name>A0ABD5WJB2_9EURY</name>
<evidence type="ECO:0000313" key="2">
    <source>
        <dbReference type="Proteomes" id="UP001596407"/>
    </source>
</evidence>
<keyword evidence="2" id="KW-1185">Reference proteome</keyword>
<gene>
    <name evidence="1" type="ORF">ACFQJ6_11085</name>
</gene>
<accession>A0ABD5WJB2</accession>
<proteinExistence type="predicted"/>
<comment type="caution">
    <text evidence="1">The sequence shown here is derived from an EMBL/GenBank/DDBJ whole genome shotgun (WGS) entry which is preliminary data.</text>
</comment>
<evidence type="ECO:0000313" key="1">
    <source>
        <dbReference type="EMBL" id="MFC7080584.1"/>
    </source>
</evidence>
<sequence length="93" mass="9418">MGQTTGRAASALALAVRASADARGEVRGAVRMWCGGGAEAVLCSFDWLRPDARDSGSSAVRGPGSAVSFGRQCSRRCRAVGGVARSAVSCGRS</sequence>
<dbReference type="RefSeq" id="WP_382209801.1">
    <property type="nucleotide sequence ID" value="NZ_JBHSZH010000005.1"/>
</dbReference>
<evidence type="ECO:0008006" key="3">
    <source>
        <dbReference type="Google" id="ProtNLM"/>
    </source>
</evidence>